<feature type="domain" description="Metallo-beta-lactamase" evidence="2">
    <location>
        <begin position="119"/>
        <end position="314"/>
    </location>
</feature>
<dbReference type="SUPFAM" id="SSF56281">
    <property type="entry name" value="Metallo-hydrolase/oxidoreductase"/>
    <property type="match status" value="1"/>
</dbReference>
<dbReference type="Proteomes" id="UP000239366">
    <property type="component" value="Unassembled WGS sequence"/>
</dbReference>
<organism evidence="3 4">
    <name type="scientific">Aureicoccus marinus</name>
    <dbReference type="NCBI Taxonomy" id="754435"/>
    <lineage>
        <taxon>Bacteria</taxon>
        <taxon>Pseudomonadati</taxon>
        <taxon>Bacteroidota</taxon>
        <taxon>Flavobacteriia</taxon>
        <taxon>Flavobacteriales</taxon>
        <taxon>Flavobacteriaceae</taxon>
        <taxon>Aureicoccus</taxon>
    </lineage>
</organism>
<dbReference type="PANTHER" id="PTHR15032:SF4">
    <property type="entry name" value="N-ACYL-PHOSPHATIDYLETHANOLAMINE-HYDROLYZING PHOSPHOLIPASE D"/>
    <property type="match status" value="1"/>
</dbReference>
<sequence>MLLYIGILVGVLFLGIVLFMNLSPQFGRKPSAEQKKEYAKTDNHNGDNFLNIDGVTADMARGDMWKAMKGMLRSIPNTRPASPLPVQSIDSTDIAQYSGEARLVWFGHSTFLLQLQGKNILIDPMFGQVPAPHPWLDGKRFGKLPIEIKKLPQIDAVLLSHDHYDHLDHLSILLIKDKVKHFFTPLGLGNHLQRWGVSKEDITELNWSEEVNFEGLLFASTPSQHFSGRGFSDRDQTLWTSWVIQSESENIFFSGDSGYADHFKSIGEKYGPFDFALMECGQYNTLWPVVHMFPEETAQAGIDVKAKRVMPIHWGAFKLAQHTWTDPVERFKAKAEELQLEYVVPEIGQITQIKDSTLVQKEWWKD</sequence>
<dbReference type="Pfam" id="PF12706">
    <property type="entry name" value="Lactamase_B_2"/>
    <property type="match status" value="1"/>
</dbReference>
<dbReference type="PANTHER" id="PTHR15032">
    <property type="entry name" value="N-ACYL-PHOSPHATIDYLETHANOLAMINE-HYDROLYZING PHOSPHOLIPASE D"/>
    <property type="match status" value="1"/>
</dbReference>
<dbReference type="Gene3D" id="3.60.15.10">
    <property type="entry name" value="Ribonuclease Z/Hydroxyacylglutathione hydrolase-like"/>
    <property type="match status" value="1"/>
</dbReference>
<name>A0A2S7TAZ0_9FLAO</name>
<dbReference type="InterPro" id="IPR024884">
    <property type="entry name" value="NAPE-PLD"/>
</dbReference>
<keyword evidence="1" id="KW-0472">Membrane</keyword>
<dbReference type="EMBL" id="MQVX01000001">
    <property type="protein sequence ID" value="PQJ16741.1"/>
    <property type="molecule type" value="Genomic_DNA"/>
</dbReference>
<evidence type="ECO:0000313" key="4">
    <source>
        <dbReference type="Proteomes" id="UP000239366"/>
    </source>
</evidence>
<accession>A0A2S7TAZ0</accession>
<reference evidence="4" key="1">
    <citation type="submission" date="2016-11" db="EMBL/GenBank/DDBJ databases">
        <title>Trade-off between light-utilization and light-protection in marine flavobacteria.</title>
        <authorList>
            <person name="Kumagai Y."/>
            <person name="Yoshizawa S."/>
            <person name="Kogure K."/>
        </authorList>
    </citation>
    <scope>NUCLEOTIDE SEQUENCE [LARGE SCALE GENOMIC DNA]</scope>
    <source>
        <strain evidence="4">SG-18</strain>
    </source>
</reference>
<dbReference type="InterPro" id="IPR036866">
    <property type="entry name" value="RibonucZ/Hydroxyglut_hydro"/>
</dbReference>
<protein>
    <recommendedName>
        <fullName evidence="2">Metallo-beta-lactamase domain-containing protein</fullName>
    </recommendedName>
</protein>
<keyword evidence="1" id="KW-1133">Transmembrane helix</keyword>
<dbReference type="PIRSF" id="PIRSF038896">
    <property type="entry name" value="NAPE-PLD"/>
    <property type="match status" value="1"/>
</dbReference>
<keyword evidence="4" id="KW-1185">Reference proteome</keyword>
<dbReference type="OrthoDB" id="9805728at2"/>
<dbReference type="RefSeq" id="WP_105002404.1">
    <property type="nucleotide sequence ID" value="NZ_MQVX01000001.1"/>
</dbReference>
<dbReference type="GO" id="GO:0008270">
    <property type="term" value="F:zinc ion binding"/>
    <property type="evidence" value="ECO:0007669"/>
    <property type="project" value="InterPro"/>
</dbReference>
<proteinExistence type="predicted"/>
<dbReference type="GO" id="GO:0070290">
    <property type="term" value="F:N-acylphosphatidylethanolamine-specific phospholipase D activity"/>
    <property type="evidence" value="ECO:0007669"/>
    <property type="project" value="InterPro"/>
</dbReference>
<gene>
    <name evidence="3" type="ORF">BST99_02345</name>
</gene>
<keyword evidence="1" id="KW-0812">Transmembrane</keyword>
<evidence type="ECO:0000259" key="2">
    <source>
        <dbReference type="Pfam" id="PF12706"/>
    </source>
</evidence>
<feature type="transmembrane region" description="Helical" evidence="1">
    <location>
        <begin position="6"/>
        <end position="26"/>
    </location>
</feature>
<dbReference type="GO" id="GO:0005737">
    <property type="term" value="C:cytoplasm"/>
    <property type="evidence" value="ECO:0007669"/>
    <property type="project" value="TreeGrafter"/>
</dbReference>
<dbReference type="AlphaFoldDB" id="A0A2S7TAZ0"/>
<dbReference type="InterPro" id="IPR001279">
    <property type="entry name" value="Metallo-B-lactamas"/>
</dbReference>
<evidence type="ECO:0000313" key="3">
    <source>
        <dbReference type="EMBL" id="PQJ16741.1"/>
    </source>
</evidence>
<comment type="caution">
    <text evidence="3">The sequence shown here is derived from an EMBL/GenBank/DDBJ whole genome shotgun (WGS) entry which is preliminary data.</text>
</comment>
<evidence type="ECO:0000256" key="1">
    <source>
        <dbReference type="SAM" id="Phobius"/>
    </source>
</evidence>